<comment type="cofactor">
    <cofactor evidence="1">
        <name>Mg(2+)</name>
        <dbReference type="ChEBI" id="CHEBI:18420"/>
    </cofactor>
</comment>
<keyword evidence="15" id="KW-1185">Reference proteome</keyword>
<keyword evidence="3" id="KW-0479">Metal-binding</keyword>
<dbReference type="InterPro" id="IPR003615">
    <property type="entry name" value="HNH_nuc"/>
</dbReference>
<comment type="subunit">
    <text evidence="11 12">Monomer. Binds crRNA and tracrRNA.</text>
</comment>
<evidence type="ECO:0000259" key="13">
    <source>
        <dbReference type="PROSITE" id="PS51749"/>
    </source>
</evidence>
<keyword evidence="5 12" id="KW-0378">Hydrolase</keyword>
<feature type="active site" description="Proton acceptor for HNH nuclease domain" evidence="12">
    <location>
        <position position="848"/>
    </location>
</feature>
<keyword evidence="9 12" id="KW-0238">DNA-binding</keyword>
<dbReference type="InterPro" id="IPR041383">
    <property type="entry name" value="RuvC_III"/>
</dbReference>
<evidence type="ECO:0000256" key="5">
    <source>
        <dbReference type="ARBA" id="ARBA00022801"/>
    </source>
</evidence>
<comment type="domain">
    <text evidence="12">Has 2 endonuclease domains. The discontinuous RuvC-like domain cleaves the target DNA noncomplementary to crRNA while the HNH nuclease domain cleaves the target DNA complementary to crRNA.</text>
</comment>
<sequence length="1500" mass="174639">MGSRIIPMSQDVLGEFGKGNTVSQTAERTRLRMMRRLRERHLLRRERLHRVLNQLDFLPIHYKDQLDFEKKPGKIKDGVEPKIAYRKLQNSTGPHPKAEFIFKQAYQEMLEEFQQHNPTLLLKEDGSSRKIPYDWTVYYLRKKALYKKIEKEELAWLLLHFNQKRGYYQARGEEEEEQPNKDVQFYSLVITDVLADEEANSKGDTWYTLQLSNGWVYRRSSKTPLFSWKGTTRDFIVTTDLESDGTPKLDKEGQVKRSFRAPGADDWTLLKKKTEHEIEISGKTVGSYIFDNLLLNPRVKIKGKLVRTIERKFYRDELHRILELQGSYHNEFKDAALLKKCIQELYKNNQAHQELLQTKNLAYLLAEDILFYQRPLRSKKSTVGNCPLEFRPSKDENGKLVLLDGKPAMHPLKVAPKSNPYYQEFRLWNWLHNLRLYRKTDDLDCTGEFIETYFQKESLFCYLNDQKEITQEKLIKFLLTQKGLKGKALNQEVAVYRWNYVEGKIYPGNETRAMIISRLGKCIDNPGEFLDEDKLNHLWHIIYSVTDTESFGKALQTFAKRYKLDEKSFFEAFRKTPPFDSSYGAYSEKAIKKILPLLRVGRYWKYEAIAPVTRARIEKLLTGEFDEKIRDQVRSKAIHLEKETDFQGLPEWLAKYIVYDRHAEAEAAGKWNSVTEIDQWLNDFRQYSLRNMVVEQVTLEAMRVVRDIWIHYGKGAAGYFDEIHIELGRELKQTNDERKDQTSKIAENEATNQRIKYLLAEMQESGQVQNVRPYSSMQQELLKIYEEGVIKSGIEIDPEILKISKTAQPTTADLKRYRLWLEQKYRSPYTGQIIPLSKLFTPEYEIEHIIPRAKYYDDSFSNKVICEAAVNKLKDNRTGYGFVKNNGGQIVELGFNRSVKILNEEEYKEFVQKEYASNPVKRKKLLMEEIPEEMTERQLNDTRYISRLISQILSNLVRSETNDDGVNSKNIIQVNGKVTAALRQDWGLNDVWNEVLVPRFQRMNALLNTDQFLAWNQQHQKWLPTVPLEHAAGFNKKRIDHRHHALDALVIACATRSHVNFINNQNARKGVKSDEEKAGNRYDLRTALCYKKNTQADSNHYEWIFKKPWENFTAETREKLQSIVISYKKNLRVLNSTSNYYSKWGEVNGERARIRVKQTTGAAKAIRKPLHKDTVFGAVSLQKKKLVSLTTALDSISSIADKEFRKFLQQLHAQGMDKKKIQAQLKSMQMVWEGKSIAKVEIWYWDEELVATRKSLDTSFTEESISSITDTGIQKILLNHLNNHKGKTDEKGKAIPAEMLAFSPEGIEQMNQNLRGLNDGKDHQPIEKVRVYEPKGNKFSVGEKNNKRGKYVEAAKGTNLYFGIYQGEGGERSYDSIPLNLVIERLRQGLAPVPETNEKGHRLLFDLSPNDLVYVPTEEEQFNGKAAFNTGNFINPDRVYKVVSFTGNRLFCVRQEISIPILDKVEFSTLNKMEKTVEGTMIKTNCWKISCDRLGNIKFL</sequence>
<dbReference type="PROSITE" id="PS51749">
    <property type="entry name" value="HNH_CAS9"/>
    <property type="match status" value="1"/>
</dbReference>
<gene>
    <name evidence="12" type="primary">cas9</name>
    <name evidence="14" type="ORF">L0U88_08505</name>
</gene>
<dbReference type="InterPro" id="IPR033114">
    <property type="entry name" value="HNH_CAS9"/>
</dbReference>
<evidence type="ECO:0000256" key="7">
    <source>
        <dbReference type="ARBA" id="ARBA00022884"/>
    </source>
</evidence>
<evidence type="ECO:0000256" key="3">
    <source>
        <dbReference type="ARBA" id="ARBA00022723"/>
    </source>
</evidence>
<evidence type="ECO:0000256" key="10">
    <source>
        <dbReference type="ARBA" id="ARBA00023211"/>
    </source>
</evidence>
<keyword evidence="8 12" id="KW-0051">Antiviral defense</keyword>
<evidence type="ECO:0000256" key="12">
    <source>
        <dbReference type="HAMAP-Rule" id="MF_01480"/>
    </source>
</evidence>
<evidence type="ECO:0000256" key="4">
    <source>
        <dbReference type="ARBA" id="ARBA00022759"/>
    </source>
</evidence>
<dbReference type="EC" id="3.1.-.-" evidence="12"/>
<keyword evidence="2 12" id="KW-0540">Nuclease</keyword>
<comment type="caution">
    <text evidence="14">The sequence shown here is derived from an EMBL/GenBank/DDBJ whole genome shotgun (WGS) entry which is preliminary data.</text>
</comment>
<dbReference type="Proteomes" id="UP001200145">
    <property type="component" value="Unassembled WGS sequence"/>
</dbReference>
<dbReference type="Pfam" id="PF18541">
    <property type="entry name" value="RuvC_III"/>
    <property type="match status" value="1"/>
</dbReference>
<comment type="caution">
    <text evidence="12">Lacks conserved residue(s) required for the propagation of feature annotation.</text>
</comment>
<evidence type="ECO:0000256" key="9">
    <source>
        <dbReference type="ARBA" id="ARBA00023125"/>
    </source>
</evidence>
<evidence type="ECO:0000256" key="8">
    <source>
        <dbReference type="ARBA" id="ARBA00023118"/>
    </source>
</evidence>
<organism evidence="14 15">
    <name type="scientific">Flavihumibacter fluminis</name>
    <dbReference type="NCBI Taxonomy" id="2909236"/>
    <lineage>
        <taxon>Bacteria</taxon>
        <taxon>Pseudomonadati</taxon>
        <taxon>Bacteroidota</taxon>
        <taxon>Chitinophagia</taxon>
        <taxon>Chitinophagales</taxon>
        <taxon>Chitinophagaceae</taxon>
        <taxon>Flavihumibacter</taxon>
    </lineage>
</organism>
<name>A0ABS9BHT6_9BACT</name>
<evidence type="ECO:0000256" key="6">
    <source>
        <dbReference type="ARBA" id="ARBA00022842"/>
    </source>
</evidence>
<keyword evidence="7 12" id="KW-0694">RNA-binding</keyword>
<evidence type="ECO:0000256" key="1">
    <source>
        <dbReference type="ARBA" id="ARBA00001946"/>
    </source>
</evidence>
<dbReference type="EMBL" id="JAKEVY010000002">
    <property type="protein sequence ID" value="MCF1714663.1"/>
    <property type="molecule type" value="Genomic_DNA"/>
</dbReference>
<reference evidence="14 15" key="1">
    <citation type="submission" date="2022-01" db="EMBL/GenBank/DDBJ databases">
        <title>Flavihumibacter sp. nov., isolated from sediment of a river.</title>
        <authorList>
            <person name="Liu H."/>
        </authorList>
    </citation>
    <scope>NUCLEOTIDE SEQUENCE [LARGE SCALE GENOMIC DNA]</scope>
    <source>
        <strain evidence="14 15">RY-1</strain>
    </source>
</reference>
<comment type="similarity">
    <text evidence="12">Belongs to the CRISPR-associated Cas9 family.</text>
</comment>
<evidence type="ECO:0000313" key="15">
    <source>
        <dbReference type="Proteomes" id="UP001200145"/>
    </source>
</evidence>
<keyword evidence="6" id="KW-0460">Magnesium</keyword>
<dbReference type="InterPro" id="IPR028629">
    <property type="entry name" value="Cas9"/>
</dbReference>
<proteinExistence type="inferred from homology"/>
<protein>
    <recommendedName>
        <fullName evidence="12">CRISPR-associated endonuclease Cas9</fullName>
        <ecNumber evidence="12">3.1.-.-</ecNumber>
    </recommendedName>
</protein>
<dbReference type="HAMAP" id="MF_01480">
    <property type="entry name" value="Cas9"/>
    <property type="match status" value="1"/>
</dbReference>
<accession>A0ABS9BHT6</accession>
<comment type="function">
    <text evidence="12">CRISPR (clustered regularly interspaced short palindromic repeat) is an adaptive immune system that provides protection against mobile genetic elements (viruses, transposable elements and conjugative plasmids). CRISPR clusters contain spacers, sequences complementary to antecedent mobile elements, and target invading nucleic acids. CRISPR clusters are transcribed and processed into CRISPR RNA (crRNA). In type II CRISPR systems correct processing of pre-crRNA requires a trans-encoded small RNA (tracrRNA), endogenous ribonuclease 3 (rnc) and this protein. The tracrRNA serves as a guide for ribonuclease 3-aided processing of pre-crRNA. Subsequently Cas9/crRNA/tracrRNA endonucleolytically cleaves linear or circular dsDNA target complementary to the spacer; Cas9 is inactive in the absence of the 2 guide RNAs (gRNA). Cas9 recognizes the protospacer adjacent motif (PAM) in the CRISPR repeat sequences to help distinguish self versus nonself, as targets within the bacterial CRISPR locus do not have PAMs. PAM recognition is also required for catalytic activity.</text>
</comment>
<feature type="domain" description="HNH Cas9-type" evidence="13">
    <location>
        <begin position="767"/>
        <end position="949"/>
    </location>
</feature>
<dbReference type="Gene3D" id="1.10.30.50">
    <property type="match status" value="1"/>
</dbReference>
<evidence type="ECO:0000256" key="11">
    <source>
        <dbReference type="ARBA" id="ARBA00046380"/>
    </source>
</evidence>
<evidence type="ECO:0000256" key="2">
    <source>
        <dbReference type="ARBA" id="ARBA00022722"/>
    </source>
</evidence>
<keyword evidence="10" id="KW-0464">Manganese</keyword>
<dbReference type="NCBIfam" id="TIGR01865">
    <property type="entry name" value="cas_Csn1"/>
    <property type="match status" value="1"/>
</dbReference>
<keyword evidence="4 12" id="KW-0255">Endonuclease</keyword>
<dbReference type="Pfam" id="PF13395">
    <property type="entry name" value="HNH_4"/>
    <property type="match status" value="1"/>
</dbReference>
<evidence type="ECO:0000313" key="14">
    <source>
        <dbReference type="EMBL" id="MCF1714663.1"/>
    </source>
</evidence>
<dbReference type="InterPro" id="IPR036397">
    <property type="entry name" value="RNaseH_sf"/>
</dbReference>
<dbReference type="Gene3D" id="3.30.420.10">
    <property type="entry name" value="Ribonuclease H-like superfamily/Ribonuclease H"/>
    <property type="match status" value="1"/>
</dbReference>